<evidence type="ECO:0000259" key="6">
    <source>
        <dbReference type="Pfam" id="PF04127"/>
    </source>
</evidence>
<dbReference type="Gene3D" id="3.40.50.1950">
    <property type="entry name" value="Flavin prenyltransferase-like"/>
    <property type="match status" value="1"/>
</dbReference>
<feature type="region of interest" description="Phosphopantothenate--cysteine ligase" evidence="3">
    <location>
        <begin position="199"/>
        <end position="408"/>
    </location>
</feature>
<dbReference type="SUPFAM" id="SSF102645">
    <property type="entry name" value="CoaB-like"/>
    <property type="match status" value="1"/>
</dbReference>
<feature type="active site" description="Proton donor" evidence="3">
    <location>
        <position position="167"/>
    </location>
</feature>
<comment type="similarity">
    <text evidence="3 4">In the N-terminal section; belongs to the HFCD (homo-oligomeric flavin containing Cys decarboxylase) superfamily.</text>
</comment>
<feature type="binding site" evidence="3">
    <location>
        <position position="287"/>
    </location>
    <ligand>
        <name>CTP</name>
        <dbReference type="ChEBI" id="CHEBI:37563"/>
    </ligand>
</feature>
<comment type="function">
    <text evidence="3">Catalyzes two sequential steps in the biosynthesis of coenzyme A. In the first step cysteine is conjugated to 4'-phosphopantothenate to form 4-phosphopantothenoylcysteine. In the second step the latter compound is decarboxylated to form 4'-phosphopantotheine.</text>
</comment>
<dbReference type="InterPro" id="IPR036551">
    <property type="entry name" value="Flavin_trans-like"/>
</dbReference>
<accession>A0ABN6ERL0</accession>
<dbReference type="InterPro" id="IPR003382">
    <property type="entry name" value="Flavoprotein"/>
</dbReference>
<keyword evidence="3 4" id="KW-0285">Flavoprotein</keyword>
<comment type="caution">
    <text evidence="3">Lacks conserved residue(s) required for the propagation of feature annotation.</text>
</comment>
<feature type="region of interest" description="Phosphopantothenoylcysteine decarboxylase" evidence="3">
    <location>
        <begin position="1"/>
        <end position="198"/>
    </location>
</feature>
<evidence type="ECO:0000256" key="2">
    <source>
        <dbReference type="ARBA" id="ARBA00023239"/>
    </source>
</evidence>
<keyword evidence="3" id="KW-0511">Multifunctional enzyme</keyword>
<feature type="binding site" evidence="3">
    <location>
        <position position="335"/>
    </location>
    <ligand>
        <name>CTP</name>
        <dbReference type="ChEBI" id="CHEBI:37563"/>
    </ligand>
</feature>
<gene>
    <name evidence="3 7" type="primary">coaBC</name>
    <name evidence="7" type="ORF">PSDVSF_22680</name>
</gene>
<feature type="domain" description="DNA/pantothenate metabolism flavoprotein C-terminal" evidence="6">
    <location>
        <begin position="194"/>
        <end position="405"/>
    </location>
</feature>
<keyword evidence="1 3" id="KW-0210">Decarboxylase</keyword>
<evidence type="ECO:0000256" key="1">
    <source>
        <dbReference type="ARBA" id="ARBA00022793"/>
    </source>
</evidence>
<dbReference type="Gene3D" id="3.40.50.10300">
    <property type="entry name" value="CoaB-like"/>
    <property type="match status" value="1"/>
</dbReference>
<dbReference type="RefSeq" id="WP_229591015.1">
    <property type="nucleotide sequence ID" value="NZ_AP024485.1"/>
</dbReference>
<feature type="domain" description="Flavoprotein" evidence="5">
    <location>
        <begin position="13"/>
        <end position="185"/>
    </location>
</feature>
<evidence type="ECO:0000313" key="8">
    <source>
        <dbReference type="Proteomes" id="UP001053296"/>
    </source>
</evidence>
<feature type="binding site" evidence="3">
    <location>
        <position position="349"/>
    </location>
    <ligand>
        <name>CTP</name>
        <dbReference type="ChEBI" id="CHEBI:37563"/>
    </ligand>
</feature>
<organism evidence="7 8">
    <name type="scientific">Pseudodesulfovibrio sediminis</name>
    <dbReference type="NCBI Taxonomy" id="2810563"/>
    <lineage>
        <taxon>Bacteria</taxon>
        <taxon>Pseudomonadati</taxon>
        <taxon>Thermodesulfobacteriota</taxon>
        <taxon>Desulfovibrionia</taxon>
        <taxon>Desulfovibrionales</taxon>
        <taxon>Desulfovibrionaceae</taxon>
    </lineage>
</organism>
<sequence>MQAHYAFAGFMGKRVHLGVTGSIAAYKMLDFVRSLQEADCMVSATLTESCTKFIQPLSFEALGASPVYTAMFSDSSAGDTAFDHLEPGQIADVMVIAPASANTMAKLAFGLADDMLSCQALAFSGPKIIAPAMNPRMWANPATQRNWAMLDELGFIRVAPESGNVACGDTGTGRLAPMEEIFTATLKTISPQDLAGKKVLITLGPTREPWDAVRFWSNPSSGTMGACMAMAAYLRGADVTVVAGPTNVDFPSGVTVVSVQTAAQMFEACTDLWPDMDMACLTAAVADYHPVPFGDTKFKKTASDGGGITVEFELNQDILKTLGATKKTGQKLIGFAAETGNIKSEAGRKLESKNLDLIAANDISKDGSGFGVPTNQMFVLDRHGRAETWPQLPKTEVAWRLWDHLLLG</sequence>
<comment type="pathway">
    <text evidence="3 4">Cofactor biosynthesis; coenzyme A biosynthesis; CoA from (R)-pantothenate: step 3/5.</text>
</comment>
<evidence type="ECO:0000256" key="4">
    <source>
        <dbReference type="RuleBase" id="RU364078"/>
    </source>
</evidence>
<keyword evidence="8" id="KW-1185">Reference proteome</keyword>
<dbReference type="EC" id="6.3.2.5" evidence="3"/>
<keyword evidence="3 4" id="KW-0288">FMN</keyword>
<dbReference type="NCBIfam" id="TIGR00521">
    <property type="entry name" value="coaBC_dfp"/>
    <property type="match status" value="1"/>
</dbReference>
<keyword evidence="3 4" id="KW-0436">Ligase</keyword>
<dbReference type="PANTHER" id="PTHR14359:SF6">
    <property type="entry name" value="PHOSPHOPANTOTHENOYLCYSTEINE DECARBOXYLASE"/>
    <property type="match status" value="1"/>
</dbReference>
<feature type="binding site" evidence="3">
    <location>
        <position position="353"/>
    </location>
    <ligand>
        <name>CTP</name>
        <dbReference type="ChEBI" id="CHEBI:37563"/>
    </ligand>
</feature>
<keyword evidence="3" id="KW-0479">Metal-binding</keyword>
<name>A0ABN6ERL0_9BACT</name>
<dbReference type="InterPro" id="IPR005252">
    <property type="entry name" value="CoaBC"/>
</dbReference>
<reference evidence="7" key="1">
    <citation type="journal article" date="2022" name="Arch. Microbiol.">
        <title>Pseudodesulfovibrio sediminis sp. nov., a mesophilic and neutrophilic sulfate-reducing bacterium isolated from sediment of a brackish lake.</title>
        <authorList>
            <person name="Takahashi A."/>
            <person name="Kojima H."/>
            <person name="Watanabe M."/>
            <person name="Fukui M."/>
        </authorList>
    </citation>
    <scope>NUCLEOTIDE SEQUENCE</scope>
    <source>
        <strain evidence="7">SF6</strain>
    </source>
</reference>
<comment type="catalytic activity">
    <reaction evidence="3 4">
        <text>N-[(R)-4-phosphopantothenoyl]-L-cysteine + H(+) = (R)-4'-phosphopantetheine + CO2</text>
        <dbReference type="Rhea" id="RHEA:16793"/>
        <dbReference type="ChEBI" id="CHEBI:15378"/>
        <dbReference type="ChEBI" id="CHEBI:16526"/>
        <dbReference type="ChEBI" id="CHEBI:59458"/>
        <dbReference type="ChEBI" id="CHEBI:61723"/>
        <dbReference type="EC" id="4.1.1.36"/>
    </reaction>
</comment>
<dbReference type="Proteomes" id="UP001053296">
    <property type="component" value="Chromosome"/>
</dbReference>
<comment type="function">
    <text evidence="4">Catalyzes two steps in the biosynthesis of coenzyme A. In the first step cysteine is conjugated to 4'-phosphopantothenate to form 4-phosphopantothenoylcysteine, in the latter compound is decarboxylated to form 4'-phosphopantotheine.</text>
</comment>
<proteinExistence type="inferred from homology"/>
<dbReference type="EC" id="4.1.1.36" evidence="3"/>
<comment type="cofactor">
    <cofactor evidence="3">
        <name>Mg(2+)</name>
        <dbReference type="ChEBI" id="CHEBI:18420"/>
    </cofactor>
</comment>
<dbReference type="InterPro" id="IPR035929">
    <property type="entry name" value="CoaB-like_sf"/>
</dbReference>
<comment type="similarity">
    <text evidence="3 4">In the C-terminal section; belongs to the PPC synthetase family.</text>
</comment>
<dbReference type="Pfam" id="PF02441">
    <property type="entry name" value="Flavoprotein"/>
    <property type="match status" value="1"/>
</dbReference>
<comment type="catalytic activity">
    <reaction evidence="3 4">
        <text>(R)-4'-phosphopantothenate + L-cysteine + CTP = N-[(R)-4-phosphopantothenoyl]-L-cysteine + CMP + diphosphate + H(+)</text>
        <dbReference type="Rhea" id="RHEA:19397"/>
        <dbReference type="ChEBI" id="CHEBI:10986"/>
        <dbReference type="ChEBI" id="CHEBI:15378"/>
        <dbReference type="ChEBI" id="CHEBI:33019"/>
        <dbReference type="ChEBI" id="CHEBI:35235"/>
        <dbReference type="ChEBI" id="CHEBI:37563"/>
        <dbReference type="ChEBI" id="CHEBI:59458"/>
        <dbReference type="ChEBI" id="CHEBI:60377"/>
        <dbReference type="EC" id="6.3.2.5"/>
    </reaction>
</comment>
<dbReference type="PANTHER" id="PTHR14359">
    <property type="entry name" value="HOMO-OLIGOMERIC FLAVIN CONTAINING CYS DECARBOXYLASE FAMILY"/>
    <property type="match status" value="1"/>
</dbReference>
<dbReference type="HAMAP" id="MF_02225">
    <property type="entry name" value="CoaBC"/>
    <property type="match status" value="1"/>
</dbReference>
<dbReference type="EMBL" id="AP024485">
    <property type="protein sequence ID" value="BCS89026.1"/>
    <property type="molecule type" value="Genomic_DNA"/>
</dbReference>
<evidence type="ECO:0000313" key="7">
    <source>
        <dbReference type="EMBL" id="BCS89026.1"/>
    </source>
</evidence>
<dbReference type="SUPFAM" id="SSF52507">
    <property type="entry name" value="Homo-oligomeric flavin-containing Cys decarboxylases, HFCD"/>
    <property type="match status" value="1"/>
</dbReference>
<comment type="cofactor">
    <cofactor evidence="3">
        <name>FMN</name>
        <dbReference type="ChEBI" id="CHEBI:58210"/>
    </cofactor>
    <text evidence="3">Binds 1 FMN per subunit.</text>
</comment>
<protein>
    <recommendedName>
        <fullName evidence="3">Coenzyme A biosynthesis bifunctional protein CoaBC</fullName>
    </recommendedName>
    <alternativeName>
        <fullName evidence="3">DNA/pantothenate metabolism flavoprotein</fullName>
    </alternativeName>
    <alternativeName>
        <fullName evidence="3">Phosphopantothenoylcysteine synthetase/decarboxylase</fullName>
        <shortName evidence="3">PPCS-PPCDC</shortName>
    </alternativeName>
    <domain>
        <recommendedName>
            <fullName evidence="3">Phosphopantothenoylcysteine decarboxylase</fullName>
            <shortName evidence="3">PPC decarboxylase</shortName>
            <shortName evidence="3">PPC-DC</shortName>
            <ecNumber evidence="3">4.1.1.36</ecNumber>
        </recommendedName>
        <alternativeName>
            <fullName evidence="3">CoaC</fullName>
        </alternativeName>
    </domain>
    <domain>
        <recommendedName>
            <fullName evidence="3">Phosphopantothenate--cysteine ligase</fullName>
            <ecNumber evidence="3">6.3.2.5</ecNumber>
        </recommendedName>
        <alternativeName>
            <fullName evidence="3">CoaB</fullName>
        </alternativeName>
        <alternativeName>
            <fullName evidence="3">Phosphopantothenoylcysteine synthetase</fullName>
            <shortName evidence="3">PPC synthetase</shortName>
            <shortName evidence="3">PPC-S</shortName>
        </alternativeName>
    </domain>
</protein>
<dbReference type="InterPro" id="IPR007085">
    <property type="entry name" value="DNA/pantothenate-metab_flavo_C"/>
</dbReference>
<comment type="pathway">
    <text evidence="3 4">Cofactor biosynthesis; coenzyme A biosynthesis; CoA from (R)-pantothenate: step 2/5.</text>
</comment>
<keyword evidence="2 3" id="KW-0456">Lyase</keyword>
<keyword evidence="3" id="KW-0460">Magnesium</keyword>
<evidence type="ECO:0000256" key="3">
    <source>
        <dbReference type="HAMAP-Rule" id="MF_02225"/>
    </source>
</evidence>
<dbReference type="Pfam" id="PF04127">
    <property type="entry name" value="DFP"/>
    <property type="match status" value="1"/>
</dbReference>
<evidence type="ECO:0000259" key="5">
    <source>
        <dbReference type="Pfam" id="PF02441"/>
    </source>
</evidence>
<feature type="binding site" evidence="3">
    <location>
        <position position="297"/>
    </location>
    <ligand>
        <name>CTP</name>
        <dbReference type="ChEBI" id="CHEBI:37563"/>
    </ligand>
</feature>